<feature type="region of interest" description="Disordered" evidence="1">
    <location>
        <begin position="1"/>
        <end position="29"/>
    </location>
</feature>
<proteinExistence type="predicted"/>
<name>A0AA37GND7_9PEZI</name>
<organism evidence="2 3">
    <name type="scientific">Colletotrichum liriopes</name>
    <dbReference type="NCBI Taxonomy" id="708192"/>
    <lineage>
        <taxon>Eukaryota</taxon>
        <taxon>Fungi</taxon>
        <taxon>Dikarya</taxon>
        <taxon>Ascomycota</taxon>
        <taxon>Pezizomycotina</taxon>
        <taxon>Sordariomycetes</taxon>
        <taxon>Hypocreomycetidae</taxon>
        <taxon>Glomerellales</taxon>
        <taxon>Glomerellaceae</taxon>
        <taxon>Colletotrichum</taxon>
        <taxon>Colletotrichum spaethianum species complex</taxon>
    </lineage>
</organism>
<dbReference type="Proteomes" id="UP001055172">
    <property type="component" value="Unassembled WGS sequence"/>
</dbReference>
<feature type="compositionally biased region" description="Low complexity" evidence="1">
    <location>
        <begin position="1"/>
        <end position="25"/>
    </location>
</feature>
<keyword evidence="3" id="KW-1185">Reference proteome</keyword>
<evidence type="ECO:0000313" key="2">
    <source>
        <dbReference type="EMBL" id="GJC84241.1"/>
    </source>
</evidence>
<protein>
    <submittedName>
        <fullName evidence="2">Uncharacterized protein</fullName>
    </submittedName>
</protein>
<reference evidence="2 3" key="1">
    <citation type="submission" date="2021-07" db="EMBL/GenBank/DDBJ databases">
        <title>Genome data of Colletotrichum spaethianum.</title>
        <authorList>
            <person name="Utami Y.D."/>
            <person name="Hiruma K."/>
        </authorList>
    </citation>
    <scope>NUCLEOTIDE SEQUENCE [LARGE SCALE GENOMIC DNA]</scope>
    <source>
        <strain evidence="2 3">MAFF 242679</strain>
    </source>
</reference>
<gene>
    <name evidence="2" type="ORF">ColLi_07079</name>
</gene>
<comment type="caution">
    <text evidence="2">The sequence shown here is derived from an EMBL/GenBank/DDBJ whole genome shotgun (WGS) entry which is preliminary data.</text>
</comment>
<dbReference type="AlphaFoldDB" id="A0AA37GND7"/>
<dbReference type="EMBL" id="BPPX01000014">
    <property type="protein sequence ID" value="GJC84241.1"/>
    <property type="molecule type" value="Genomic_DNA"/>
</dbReference>
<evidence type="ECO:0000313" key="3">
    <source>
        <dbReference type="Proteomes" id="UP001055172"/>
    </source>
</evidence>
<sequence>MLSLSPSSGQEQQQQQQQQQHLLWSQKRERKSVGVVVRWYVPGRIERDPLWSDLVPAIGPSCAAYA</sequence>
<evidence type="ECO:0000256" key="1">
    <source>
        <dbReference type="SAM" id="MobiDB-lite"/>
    </source>
</evidence>
<accession>A0AA37GND7</accession>